<keyword evidence="1" id="KW-0620">Polyamine biosynthesis</keyword>
<dbReference type="Proteomes" id="UP000035058">
    <property type="component" value="Unassembled WGS sequence"/>
</dbReference>
<organism evidence="2 3">
    <name type="scientific">Gordonia namibiensis NBRC 108229</name>
    <dbReference type="NCBI Taxonomy" id="1208314"/>
    <lineage>
        <taxon>Bacteria</taxon>
        <taxon>Bacillati</taxon>
        <taxon>Actinomycetota</taxon>
        <taxon>Actinomycetes</taxon>
        <taxon>Mycobacteriales</taxon>
        <taxon>Gordoniaceae</taxon>
        <taxon>Gordonia</taxon>
    </lineage>
</organism>
<dbReference type="InterPro" id="IPR029063">
    <property type="entry name" value="SAM-dependent_MTases_sf"/>
</dbReference>
<evidence type="ECO:0000313" key="2">
    <source>
        <dbReference type="EMBL" id="GAC01712.1"/>
    </source>
</evidence>
<dbReference type="CDD" id="cd02440">
    <property type="entry name" value="AdoMet_MTases"/>
    <property type="match status" value="1"/>
</dbReference>
<gene>
    <name evidence="2" type="ORF">GONAM_32_00360</name>
</gene>
<protein>
    <recommendedName>
        <fullName evidence="4">Spermidine synthase</fullName>
    </recommendedName>
</protein>
<dbReference type="GO" id="GO:0006596">
    <property type="term" value="P:polyamine biosynthetic process"/>
    <property type="evidence" value="ECO:0007669"/>
    <property type="project" value="UniProtKB-KW"/>
</dbReference>
<dbReference type="SUPFAM" id="SSF53335">
    <property type="entry name" value="S-adenosyl-L-methionine-dependent methyltransferases"/>
    <property type="match status" value="1"/>
</dbReference>
<sequence length="293" mass="31252">MARSTAEPTPGRHVIETGVAELARDTIAGGWLLTVNGAHSSHIDPDDPTVLDFEYLRQMAAVIAERHPTSDRLRVLHLGGAACALARYLDHRYPDARQVAVEVDGELARLVREWFDLPRAPRLRIRVGDAREVVTSLQPGTREVVVRDAFAGDRTPAHLTTREFTNAVRDVLVPGGLYLANCGDSRDLAGARAEAATVASVFEHLLLIADAAMFKGRRTGNIVIVGSEAPLDASATLVRTLLSDPLPAQILSGAKARDFARGPGLTDADVASPAAVIAAGRASGRCTKPLPSR</sequence>
<dbReference type="NCBIfam" id="NF037959">
    <property type="entry name" value="MFS_SpdSyn"/>
    <property type="match status" value="1"/>
</dbReference>
<reference evidence="2 3" key="1">
    <citation type="submission" date="2012-08" db="EMBL/GenBank/DDBJ databases">
        <title>Whole genome shotgun sequence of Gordonia namibiensis NBRC 108229.</title>
        <authorList>
            <person name="Isaki-Nakamura S."/>
            <person name="Hosoyama A."/>
            <person name="Tsuchikane K."/>
            <person name="Katsumata H."/>
            <person name="Baba S."/>
            <person name="Yamazaki S."/>
            <person name="Fujita N."/>
        </authorList>
    </citation>
    <scope>NUCLEOTIDE SEQUENCE [LARGE SCALE GENOMIC DNA]</scope>
    <source>
        <strain evidence="2 3">NBRC 108229</strain>
    </source>
</reference>
<dbReference type="PANTHER" id="PTHR43317">
    <property type="entry name" value="THERMOSPERMINE SYNTHASE ACAULIS5"/>
    <property type="match status" value="1"/>
</dbReference>
<dbReference type="Gene3D" id="3.40.50.150">
    <property type="entry name" value="Vaccinia Virus protein VP39"/>
    <property type="match status" value="1"/>
</dbReference>
<dbReference type="PANTHER" id="PTHR43317:SF1">
    <property type="entry name" value="THERMOSPERMINE SYNTHASE ACAULIS5"/>
    <property type="match status" value="1"/>
</dbReference>
<proteinExistence type="predicted"/>
<dbReference type="AlphaFoldDB" id="K6X6K0"/>
<dbReference type="EMBL" id="BAHE01000032">
    <property type="protein sequence ID" value="GAC01712.1"/>
    <property type="molecule type" value="Genomic_DNA"/>
</dbReference>
<comment type="caution">
    <text evidence="2">The sequence shown here is derived from an EMBL/GenBank/DDBJ whole genome shotgun (WGS) entry which is preliminary data.</text>
</comment>
<dbReference type="RefSeq" id="WP_006867873.1">
    <property type="nucleotide sequence ID" value="NZ_BAHE01000032.1"/>
</dbReference>
<name>K6X6K0_9ACTN</name>
<keyword evidence="3" id="KW-1185">Reference proteome</keyword>
<accession>K6X6K0</accession>
<evidence type="ECO:0008006" key="4">
    <source>
        <dbReference type="Google" id="ProtNLM"/>
    </source>
</evidence>
<evidence type="ECO:0000256" key="1">
    <source>
        <dbReference type="ARBA" id="ARBA00023115"/>
    </source>
</evidence>
<evidence type="ECO:0000313" key="3">
    <source>
        <dbReference type="Proteomes" id="UP000035058"/>
    </source>
</evidence>